<keyword evidence="1" id="KW-0472">Membrane</keyword>
<organism evidence="2 3">
    <name type="scientific">Ilyodon furcidens</name>
    <name type="common">goldbreast splitfin</name>
    <dbReference type="NCBI Taxonomy" id="33524"/>
    <lineage>
        <taxon>Eukaryota</taxon>
        <taxon>Metazoa</taxon>
        <taxon>Chordata</taxon>
        <taxon>Craniata</taxon>
        <taxon>Vertebrata</taxon>
        <taxon>Euteleostomi</taxon>
        <taxon>Actinopterygii</taxon>
        <taxon>Neopterygii</taxon>
        <taxon>Teleostei</taxon>
        <taxon>Neoteleostei</taxon>
        <taxon>Acanthomorphata</taxon>
        <taxon>Ovalentaria</taxon>
        <taxon>Atherinomorphae</taxon>
        <taxon>Cyprinodontiformes</taxon>
        <taxon>Goodeidae</taxon>
        <taxon>Ilyodon</taxon>
    </lineage>
</organism>
<feature type="transmembrane region" description="Helical" evidence="1">
    <location>
        <begin position="83"/>
        <end position="103"/>
    </location>
</feature>
<dbReference type="Proteomes" id="UP001482620">
    <property type="component" value="Unassembled WGS sequence"/>
</dbReference>
<keyword evidence="1" id="KW-0812">Transmembrane</keyword>
<proteinExistence type="predicted"/>
<evidence type="ECO:0000256" key="1">
    <source>
        <dbReference type="SAM" id="Phobius"/>
    </source>
</evidence>
<reference evidence="2 3" key="1">
    <citation type="submission" date="2021-06" db="EMBL/GenBank/DDBJ databases">
        <authorList>
            <person name="Palmer J.M."/>
        </authorList>
    </citation>
    <scope>NUCLEOTIDE SEQUENCE [LARGE SCALE GENOMIC DNA]</scope>
    <source>
        <strain evidence="3">if_2019</strain>
        <tissue evidence="2">Muscle</tissue>
    </source>
</reference>
<comment type="caution">
    <text evidence="2">The sequence shown here is derived from an EMBL/GenBank/DDBJ whole genome shotgun (WGS) entry which is preliminary data.</text>
</comment>
<protein>
    <submittedName>
        <fullName evidence="2">Uncharacterized protein</fullName>
    </submittedName>
</protein>
<gene>
    <name evidence="2" type="ORF">ILYODFUR_009534</name>
</gene>
<accession>A0ABV0SJV4</accession>
<keyword evidence="1" id="KW-1133">Transmembrane helix</keyword>
<evidence type="ECO:0000313" key="3">
    <source>
        <dbReference type="Proteomes" id="UP001482620"/>
    </source>
</evidence>
<sequence length="104" mass="11928">MNKNCCLLRDNGICLWNMLPHITMPYSINVDLPLVALRQINSEEMMCGNRYVLLTPAAKQDQITNEGFHIRPSIRPSRCKGHLINSCLSGVLFARLTLHLFVWF</sequence>
<name>A0ABV0SJV4_9TELE</name>
<keyword evidence="3" id="KW-1185">Reference proteome</keyword>
<dbReference type="EMBL" id="JAHRIQ010000668">
    <property type="protein sequence ID" value="MEQ2220833.1"/>
    <property type="molecule type" value="Genomic_DNA"/>
</dbReference>
<evidence type="ECO:0000313" key="2">
    <source>
        <dbReference type="EMBL" id="MEQ2220833.1"/>
    </source>
</evidence>